<protein>
    <submittedName>
        <fullName evidence="2">Uncharacterized protein</fullName>
    </submittedName>
</protein>
<dbReference type="Proteomes" id="UP000194236">
    <property type="component" value="Unassembled WGS sequence"/>
</dbReference>
<dbReference type="AlphaFoldDB" id="A0A1Y3ANA2"/>
<accession>A0A1Y3ANA2</accession>
<feature type="transmembrane region" description="Helical" evidence="1">
    <location>
        <begin position="12"/>
        <end position="28"/>
    </location>
</feature>
<keyword evidence="1" id="KW-0812">Transmembrane</keyword>
<name>A0A1Y3ANA2_EURMA</name>
<dbReference type="EMBL" id="MUJZ01072716">
    <property type="protein sequence ID" value="OTF68986.1"/>
    <property type="molecule type" value="Genomic_DNA"/>
</dbReference>
<sequence length="74" mass="8730">MVSYSLVVKNYHVLATTIIIIQMFYIGFRSVNSDDYVNPISLRSGWYIPSWLMEQSLPLTSYSQIKRDFKFDLE</sequence>
<keyword evidence="1" id="KW-1133">Transmembrane helix</keyword>
<dbReference type="OrthoDB" id="10424464at2759"/>
<proteinExistence type="predicted"/>
<keyword evidence="1" id="KW-0472">Membrane</keyword>
<evidence type="ECO:0000313" key="3">
    <source>
        <dbReference type="Proteomes" id="UP000194236"/>
    </source>
</evidence>
<gene>
    <name evidence="2" type="ORF">BLA29_011760</name>
</gene>
<keyword evidence="3" id="KW-1185">Reference proteome</keyword>
<comment type="caution">
    <text evidence="2">The sequence shown here is derived from an EMBL/GenBank/DDBJ whole genome shotgun (WGS) entry which is preliminary data.</text>
</comment>
<evidence type="ECO:0000256" key="1">
    <source>
        <dbReference type="SAM" id="Phobius"/>
    </source>
</evidence>
<organism evidence="2 3">
    <name type="scientific">Euroglyphus maynei</name>
    <name type="common">Mayne's house dust mite</name>
    <dbReference type="NCBI Taxonomy" id="6958"/>
    <lineage>
        <taxon>Eukaryota</taxon>
        <taxon>Metazoa</taxon>
        <taxon>Ecdysozoa</taxon>
        <taxon>Arthropoda</taxon>
        <taxon>Chelicerata</taxon>
        <taxon>Arachnida</taxon>
        <taxon>Acari</taxon>
        <taxon>Acariformes</taxon>
        <taxon>Sarcoptiformes</taxon>
        <taxon>Astigmata</taxon>
        <taxon>Psoroptidia</taxon>
        <taxon>Analgoidea</taxon>
        <taxon>Pyroglyphidae</taxon>
        <taxon>Pyroglyphinae</taxon>
        <taxon>Euroglyphus</taxon>
    </lineage>
</organism>
<evidence type="ECO:0000313" key="2">
    <source>
        <dbReference type="EMBL" id="OTF68986.1"/>
    </source>
</evidence>
<reference evidence="2 3" key="1">
    <citation type="submission" date="2017-03" db="EMBL/GenBank/DDBJ databases">
        <title>Genome Survey of Euroglyphus maynei.</title>
        <authorList>
            <person name="Arlian L.G."/>
            <person name="Morgan M.S."/>
            <person name="Rider S.D."/>
        </authorList>
    </citation>
    <scope>NUCLEOTIDE SEQUENCE [LARGE SCALE GENOMIC DNA]</scope>
    <source>
        <strain evidence="2">Arlian Lab</strain>
        <tissue evidence="2">Whole body</tissue>
    </source>
</reference>